<gene>
    <name evidence="3" type="ORF">ESW18_18880</name>
    <name evidence="2" type="ORF">LV84_03852</name>
</gene>
<proteinExistence type="predicted"/>
<evidence type="ECO:0000313" key="2">
    <source>
        <dbReference type="EMBL" id="PZX51094.1"/>
    </source>
</evidence>
<dbReference type="SUPFAM" id="SSF51197">
    <property type="entry name" value="Clavaminate synthase-like"/>
    <property type="match status" value="1"/>
</dbReference>
<dbReference type="EMBL" id="VORV01000018">
    <property type="protein sequence ID" value="TXD75882.1"/>
    <property type="molecule type" value="Genomic_DNA"/>
</dbReference>
<organism evidence="2 4">
    <name type="scientific">Algoriphagus ratkowskyi</name>
    <dbReference type="NCBI Taxonomy" id="57028"/>
    <lineage>
        <taxon>Bacteria</taxon>
        <taxon>Pseudomonadati</taxon>
        <taxon>Bacteroidota</taxon>
        <taxon>Cytophagia</taxon>
        <taxon>Cytophagales</taxon>
        <taxon>Cyclobacteriaceae</taxon>
        <taxon>Algoriphagus</taxon>
    </lineage>
</organism>
<reference evidence="2 4" key="1">
    <citation type="submission" date="2018-06" db="EMBL/GenBank/DDBJ databases">
        <title>Genomic Encyclopedia of Archaeal and Bacterial Type Strains, Phase II (KMG-II): from individual species to whole genera.</title>
        <authorList>
            <person name="Goeker M."/>
        </authorList>
    </citation>
    <scope>NUCLEOTIDE SEQUENCE [LARGE SCALE GENOMIC DNA]</scope>
    <source>
        <strain evidence="2 4">DSM 22686</strain>
    </source>
</reference>
<dbReference type="Gene3D" id="2.60.120.330">
    <property type="entry name" value="B-lactam Antibiotic, Isopenicillin N Synthase, Chain"/>
    <property type="match status" value="1"/>
</dbReference>
<name>A0A2W7QS48_9BACT</name>
<dbReference type="Pfam" id="PF05118">
    <property type="entry name" value="Asp_Arg_Hydrox"/>
    <property type="match status" value="1"/>
</dbReference>
<comment type="caution">
    <text evidence="2">The sequence shown here is derived from an EMBL/GenBank/DDBJ whole genome shotgun (WGS) entry which is preliminary data.</text>
</comment>
<evidence type="ECO:0000313" key="3">
    <source>
        <dbReference type="EMBL" id="TXD75882.1"/>
    </source>
</evidence>
<evidence type="ECO:0000313" key="5">
    <source>
        <dbReference type="Proteomes" id="UP000321927"/>
    </source>
</evidence>
<dbReference type="EMBL" id="QKZU01000020">
    <property type="protein sequence ID" value="PZX51094.1"/>
    <property type="molecule type" value="Genomic_DNA"/>
</dbReference>
<dbReference type="Proteomes" id="UP000249115">
    <property type="component" value="Unassembled WGS sequence"/>
</dbReference>
<dbReference type="InterPro" id="IPR007803">
    <property type="entry name" value="Asp/Arg/Pro-Hydrxlase"/>
</dbReference>
<keyword evidence="5" id="KW-1185">Reference proteome</keyword>
<dbReference type="OrthoDB" id="1441538at2"/>
<feature type="domain" description="Aspartyl/asparaginy/proline hydroxylase" evidence="1">
    <location>
        <begin position="3"/>
        <end position="76"/>
    </location>
</feature>
<evidence type="ECO:0000313" key="4">
    <source>
        <dbReference type="Proteomes" id="UP000249115"/>
    </source>
</evidence>
<evidence type="ECO:0000259" key="1">
    <source>
        <dbReference type="Pfam" id="PF05118"/>
    </source>
</evidence>
<dbReference type="AlphaFoldDB" id="A0A2W7QS48"/>
<reference evidence="3 5" key="2">
    <citation type="submission" date="2019-08" db="EMBL/GenBank/DDBJ databases">
        <title>Genome of Algoriphagus ratkowskyi IC026.</title>
        <authorList>
            <person name="Bowman J.P."/>
        </authorList>
    </citation>
    <scope>NUCLEOTIDE SEQUENCE [LARGE SCALE GENOMIC DNA]</scope>
    <source>
        <strain evidence="3 5">IC026</strain>
    </source>
</reference>
<sequence>MKLTAGSKIKEHQDYDLDEVEVRIHLPIFTNEKVSFFVNNLKMEMKEGECYYLRPSDPHRVINEGETDRIHLVMDLKVNDWLQELLTTNHLEK</sequence>
<protein>
    <submittedName>
        <fullName evidence="2 3">Aspartyl/asparaginyl beta-hydroxylase</fullName>
    </submittedName>
</protein>
<accession>A0A2W7QS48</accession>
<dbReference type="Proteomes" id="UP000321927">
    <property type="component" value="Unassembled WGS sequence"/>
</dbReference>
<dbReference type="InterPro" id="IPR027443">
    <property type="entry name" value="IPNS-like_sf"/>
</dbReference>